<evidence type="ECO:0000259" key="5">
    <source>
        <dbReference type="SMART" id="SM00926"/>
    </source>
</evidence>
<dbReference type="AlphaFoldDB" id="A0A5N6BP64"/>
<dbReference type="EMBL" id="VDMA02000015">
    <property type="protein sequence ID" value="KAB8182018.1"/>
    <property type="molecule type" value="Genomic_DNA"/>
</dbReference>
<dbReference type="CDD" id="cd00508">
    <property type="entry name" value="MopB_CT_Fdh-Nap-like"/>
    <property type="match status" value="1"/>
</dbReference>
<dbReference type="InterPro" id="IPR009010">
    <property type="entry name" value="Asp_de-COase-like_dom_sf"/>
</dbReference>
<dbReference type="Pfam" id="PF01568">
    <property type="entry name" value="Molydop_binding"/>
    <property type="match status" value="1"/>
</dbReference>
<dbReference type="GO" id="GO:0043546">
    <property type="term" value="F:molybdopterin cofactor binding"/>
    <property type="evidence" value="ECO:0007669"/>
    <property type="project" value="InterPro"/>
</dbReference>
<dbReference type="GO" id="GO:0046872">
    <property type="term" value="F:metal ion binding"/>
    <property type="evidence" value="ECO:0007669"/>
    <property type="project" value="UniProtKB-KW"/>
</dbReference>
<dbReference type="GO" id="GO:0016020">
    <property type="term" value="C:membrane"/>
    <property type="evidence" value="ECO:0007669"/>
    <property type="project" value="TreeGrafter"/>
</dbReference>
<keyword evidence="4" id="KW-0411">Iron-sulfur</keyword>
<dbReference type="InterPro" id="IPR006657">
    <property type="entry name" value="MoPterin_dinucl-bd_dom"/>
</dbReference>
<keyword evidence="1" id="KW-0004">4Fe-4S</keyword>
<keyword evidence="3" id="KW-0408">Iron</keyword>
<organism evidence="6 7">
    <name type="scientific">Microbispora catharanthi</name>
    <dbReference type="NCBI Taxonomy" id="1712871"/>
    <lineage>
        <taxon>Bacteria</taxon>
        <taxon>Bacillati</taxon>
        <taxon>Actinomycetota</taxon>
        <taxon>Actinomycetes</taxon>
        <taxon>Streptosporangiales</taxon>
        <taxon>Streptosporangiaceae</taxon>
        <taxon>Microbispora</taxon>
    </lineage>
</organism>
<accession>A0A5N6BP64</accession>
<dbReference type="PANTHER" id="PTHR43105:SF10">
    <property type="entry name" value="NADH-QUINONE OXIDOREDUCTASE SUBUNIT G"/>
    <property type="match status" value="1"/>
</dbReference>
<dbReference type="InterPro" id="IPR006656">
    <property type="entry name" value="Mopterin_OxRdtase"/>
</dbReference>
<comment type="caution">
    <text evidence="6">The sequence shown here is derived from an EMBL/GenBank/DDBJ whole genome shotgun (WGS) entry which is preliminary data.</text>
</comment>
<keyword evidence="2" id="KW-0479">Metal-binding</keyword>
<evidence type="ECO:0000256" key="1">
    <source>
        <dbReference type="ARBA" id="ARBA00022485"/>
    </source>
</evidence>
<evidence type="ECO:0000256" key="2">
    <source>
        <dbReference type="ARBA" id="ARBA00022723"/>
    </source>
</evidence>
<evidence type="ECO:0000256" key="3">
    <source>
        <dbReference type="ARBA" id="ARBA00023004"/>
    </source>
</evidence>
<dbReference type="GO" id="GO:0051539">
    <property type="term" value="F:4 iron, 4 sulfur cluster binding"/>
    <property type="evidence" value="ECO:0007669"/>
    <property type="project" value="UniProtKB-KW"/>
</dbReference>
<dbReference type="SMART" id="SM00926">
    <property type="entry name" value="Molybdop_Fe4S4"/>
    <property type="match status" value="1"/>
</dbReference>
<evidence type="ECO:0000313" key="7">
    <source>
        <dbReference type="Proteomes" id="UP000313066"/>
    </source>
</evidence>
<dbReference type="InterPro" id="IPR006963">
    <property type="entry name" value="Mopterin_OxRdtase_4Fe-4S_dom"/>
</dbReference>
<keyword evidence="7" id="KW-1185">Reference proteome</keyword>
<protein>
    <submittedName>
        <fullName evidence="6">Molybdopterin-dependent oxidoreductase</fullName>
    </submittedName>
</protein>
<dbReference type="InterPro" id="IPR050123">
    <property type="entry name" value="Prok_molybdopt-oxidoreductase"/>
</dbReference>
<evidence type="ECO:0000313" key="6">
    <source>
        <dbReference type="EMBL" id="KAB8182018.1"/>
    </source>
</evidence>
<dbReference type="RefSeq" id="WP_139577575.1">
    <property type="nucleotide sequence ID" value="NZ_VDMA02000015.1"/>
</dbReference>
<dbReference type="SUPFAM" id="SSF53706">
    <property type="entry name" value="Formate dehydrogenase/DMSO reductase, domains 1-3"/>
    <property type="match status" value="1"/>
</dbReference>
<gene>
    <name evidence="6" type="ORF">FH610_026755</name>
</gene>
<dbReference type="Gene3D" id="3.40.50.740">
    <property type="match status" value="1"/>
</dbReference>
<dbReference type="Gene3D" id="2.40.40.20">
    <property type="match status" value="1"/>
</dbReference>
<reference evidence="6 7" key="1">
    <citation type="submission" date="2019-10" db="EMBL/GenBank/DDBJ databases">
        <title>Nonomuraea sp. nov., isolated from Phyllanthus amarus.</title>
        <authorList>
            <person name="Klykleung N."/>
            <person name="Tanasupawat S."/>
        </authorList>
    </citation>
    <scope>NUCLEOTIDE SEQUENCE [LARGE SCALE GENOMIC DNA]</scope>
    <source>
        <strain evidence="6 7">CR1-09</strain>
    </source>
</reference>
<dbReference type="GO" id="GO:0003954">
    <property type="term" value="F:NADH dehydrogenase activity"/>
    <property type="evidence" value="ECO:0007669"/>
    <property type="project" value="TreeGrafter"/>
</dbReference>
<dbReference type="Gene3D" id="3.40.228.10">
    <property type="entry name" value="Dimethylsulfoxide Reductase, domain 2"/>
    <property type="match status" value="1"/>
</dbReference>
<dbReference type="Pfam" id="PF04879">
    <property type="entry name" value="Molybdop_Fe4S4"/>
    <property type="match status" value="1"/>
</dbReference>
<name>A0A5N6BP64_9ACTN</name>
<dbReference type="Pfam" id="PF00384">
    <property type="entry name" value="Molybdopterin"/>
    <property type="match status" value="1"/>
</dbReference>
<evidence type="ECO:0000256" key="4">
    <source>
        <dbReference type="ARBA" id="ARBA00023014"/>
    </source>
</evidence>
<proteinExistence type="predicted"/>
<dbReference type="GO" id="GO:0022904">
    <property type="term" value="P:respiratory electron transport chain"/>
    <property type="evidence" value="ECO:0007669"/>
    <property type="project" value="TreeGrafter"/>
</dbReference>
<dbReference type="Gene3D" id="2.20.25.90">
    <property type="entry name" value="ADC-like domains"/>
    <property type="match status" value="1"/>
</dbReference>
<sequence>MRAATSTRPADAAVGADGTAVDTHCPYCALQCGMTLSPAGRASVRVRPRDPSAGGLCQKGWTAAALLGSPARLTTPLVRDGGTLRPASWDEALGLVARRIKEIAAERGPDAVAVFGGGGLTNEKAYLLGKFARVALGTSQVDYNGRFCMSSAAAAAHRAFGLDRGLPFPLADLEGADAVLLAGANPAETMPPFLSHLRRAMDAGGLIVVDPRRTPTAERAALHLAPAPGTDLALALGILHAAVADGRLDQAYVAGRTTGFEEAWRVAAAWWPERVERVTGVAAADQRRAAAILAEAASAYVLTARGTEQHATGVDTVGAWINLALALGLPGRLGSGWGCLTGQGNGQGGREHGQKADQLPGYRRIDDPAARAHVARVWGVEPSALPGPGRSAFELLDALGTAGGPSALLVFGSNPVVSAPHSARVADRLAALDLLVVADIVLSETARAADVVLPITQWAEEDGTLTNLEGRVLLRRRALAPPPGVRTDLEVLHDLAVRLGQPPERFPTDPETVFTELRAASEGGPADYSGVTLDRLRAGERLHWPVPRTPGHQGTPRLFLDRFAHPDGRARFAAVDHKGPAEPPDEEFPLYAITGRVLQHYQSGAQTRRVEELRAAVPEVYVEVHPDTAHRAGLRHGAAAAVVGRRGRVLATVRCVPSMRPDVVFLPFHFPGAQRANLVTNPALDPVSRMPEFKVCAVRLSPAGEREAQ</sequence>
<dbReference type="SUPFAM" id="SSF50692">
    <property type="entry name" value="ADC-like"/>
    <property type="match status" value="1"/>
</dbReference>
<dbReference type="Proteomes" id="UP000313066">
    <property type="component" value="Unassembled WGS sequence"/>
</dbReference>
<feature type="domain" description="4Fe-4S Mo/W bis-MGD-type" evidence="5">
    <location>
        <begin position="18"/>
        <end position="69"/>
    </location>
</feature>
<dbReference type="PANTHER" id="PTHR43105">
    <property type="entry name" value="RESPIRATORY NITRATE REDUCTASE"/>
    <property type="match status" value="1"/>
</dbReference>